<dbReference type="FunFam" id="3.40.225.10:FF:000004">
    <property type="entry name" value="gamma-adducin isoform X1"/>
    <property type="match status" value="1"/>
</dbReference>
<keyword evidence="6" id="KW-0597">Phosphoprotein</keyword>
<evidence type="ECO:0000259" key="12">
    <source>
        <dbReference type="SMART" id="SM01007"/>
    </source>
</evidence>
<keyword evidence="8" id="KW-0472">Membrane</keyword>
<evidence type="ECO:0000256" key="3">
    <source>
        <dbReference type="ARBA" id="ARBA00006274"/>
    </source>
</evidence>
<keyword evidence="5" id="KW-0963">Cytoplasm</keyword>
<dbReference type="SMART" id="SM01007">
    <property type="entry name" value="Aldolase_II"/>
    <property type="match status" value="1"/>
</dbReference>
<dbReference type="Pfam" id="PF08648">
    <property type="entry name" value="SNRNP27"/>
    <property type="match status" value="1"/>
</dbReference>
<gene>
    <name evidence="13" type="ORF">KUDE01_003992</name>
</gene>
<dbReference type="InterPro" id="IPR036409">
    <property type="entry name" value="Aldolase_II/adducin_N_sf"/>
</dbReference>
<evidence type="ECO:0000256" key="4">
    <source>
        <dbReference type="ARBA" id="ARBA00022475"/>
    </source>
</evidence>
<dbReference type="InterPro" id="IPR051017">
    <property type="entry name" value="Aldolase-II_Adducin_sf"/>
</dbReference>
<evidence type="ECO:0000256" key="10">
    <source>
        <dbReference type="ARBA" id="ARBA00023212"/>
    </source>
</evidence>
<dbReference type="InterPro" id="IPR013957">
    <property type="entry name" value="SNRNP27"/>
</dbReference>
<evidence type="ECO:0000256" key="1">
    <source>
        <dbReference type="ARBA" id="ARBA00004245"/>
    </source>
</evidence>
<organism evidence="13 14">
    <name type="scientific">Dissostichus eleginoides</name>
    <name type="common">Patagonian toothfish</name>
    <name type="synonym">Dissostichus amissus</name>
    <dbReference type="NCBI Taxonomy" id="100907"/>
    <lineage>
        <taxon>Eukaryota</taxon>
        <taxon>Metazoa</taxon>
        <taxon>Chordata</taxon>
        <taxon>Craniata</taxon>
        <taxon>Vertebrata</taxon>
        <taxon>Euteleostomi</taxon>
        <taxon>Actinopterygii</taxon>
        <taxon>Neopterygii</taxon>
        <taxon>Teleostei</taxon>
        <taxon>Neoteleostei</taxon>
        <taxon>Acanthomorphata</taxon>
        <taxon>Eupercaria</taxon>
        <taxon>Perciformes</taxon>
        <taxon>Notothenioidei</taxon>
        <taxon>Nototheniidae</taxon>
        <taxon>Dissostichus</taxon>
    </lineage>
</organism>
<feature type="compositionally biased region" description="Pro residues" evidence="11">
    <location>
        <begin position="512"/>
        <end position="530"/>
    </location>
</feature>
<comment type="subcellular location">
    <subcellularLocation>
        <location evidence="2">Cell membrane</location>
        <topology evidence="2">Peripheral membrane protein</topology>
        <orientation evidence="2">Cytoplasmic side</orientation>
    </subcellularLocation>
    <subcellularLocation>
        <location evidence="1">Cytoplasm</location>
        <location evidence="1">Cytoskeleton</location>
    </subcellularLocation>
</comment>
<comment type="caution">
    <text evidence="13">The sequence shown here is derived from an EMBL/GenBank/DDBJ whole genome shotgun (WGS) entry which is preliminary data.</text>
</comment>
<dbReference type="GO" id="GO:0014069">
    <property type="term" value="C:postsynaptic density"/>
    <property type="evidence" value="ECO:0007669"/>
    <property type="project" value="TreeGrafter"/>
</dbReference>
<name>A0AAD9CFB7_DISEL</name>
<feature type="compositionally biased region" description="Polar residues" evidence="11">
    <location>
        <begin position="1"/>
        <end position="16"/>
    </location>
</feature>
<dbReference type="PANTHER" id="PTHR10672">
    <property type="entry name" value="ADDUCIN"/>
    <property type="match status" value="1"/>
</dbReference>
<evidence type="ECO:0000256" key="5">
    <source>
        <dbReference type="ARBA" id="ARBA00022490"/>
    </source>
</evidence>
<dbReference type="GO" id="GO:0005886">
    <property type="term" value="C:plasma membrane"/>
    <property type="evidence" value="ECO:0007669"/>
    <property type="project" value="UniProtKB-SubCell"/>
</dbReference>
<keyword evidence="9" id="KW-0009">Actin-binding</keyword>
<dbReference type="Gene3D" id="3.40.225.10">
    <property type="entry name" value="Class II aldolase/adducin N-terminal domain"/>
    <property type="match status" value="1"/>
</dbReference>
<dbReference type="GO" id="GO:0051016">
    <property type="term" value="P:barbed-end actin filament capping"/>
    <property type="evidence" value="ECO:0007669"/>
    <property type="project" value="TreeGrafter"/>
</dbReference>
<feature type="compositionally biased region" description="Low complexity" evidence="11">
    <location>
        <begin position="595"/>
        <end position="606"/>
    </location>
</feature>
<proteinExistence type="inferred from homology"/>
<feature type="region of interest" description="Disordered" evidence="11">
    <location>
        <begin position="509"/>
        <end position="655"/>
    </location>
</feature>
<sequence>MSKSPTPSGTPVQLSPSDGVPESLPSPQHSTPGSGPPQKKRISSLLQSPSFREELDVLIQEQMKKGGSSSNLWALRQLADFMTSHGSPAALPVSPSNMMMVTPINDLQIWEPGSLVKGERLMRCKLASVHRLFDLYGWAQISRTCLTLRVSKEQEHFLVLPHGLAYSEVTGSNLVKVNIVGEVVEKGSTNLGVDTEEFSLHSAIYSARPDVRCLLHLHTPATAAVSSMKSGLLPLSHEALLVGDVAYYDYNGVMEEEEDRVELQKSLGPTCKVLVLRNHGIVALGESVEEAFYTIFHIQAACQIQVSALCCAGGEQNLIMLDRSVHKPSVAGTVGWAGSTFGPLTKTRIGEHEFEALMRTMDNLGYRTGYAYRFPVLLERSRTRRDVEVPATATAHHQFDDDGVHPALRQHPFAQRQQQERTRWLNTPNSYQKVNQELNSPGQRTTWLKSEEITQSGSTAIKMETNQFVPLFTNPQEVIATRNKIRLQNRQDMKTAGPQSQVLASVITVDSPPSPVDTPKVPPEPEPPNPFNQLTDQELDEYRKEVQKKQDGGTNESPPPLSAEEAKPESPAIQNGGEEEKQTTEELEKGMKALSTNDTNDTTSTPAAPPPKPQGGTPECSPSKSPSKKKKKFKPPSKWAGAGVGLLQDEREGVPAPLLGIVSEGEGRRSDPVLEIASAGEVAPDLLTGDDPGLPPDAIAPSSERQEDMEGKTEEEIEMMKLMGFGSFNSTKGKKTDGSVNAFAVNTSMKRKYRQYMNRKGGFNRPLDFIA</sequence>
<dbReference type="Pfam" id="PF00596">
    <property type="entry name" value="Aldolase_II"/>
    <property type="match status" value="1"/>
</dbReference>
<feature type="compositionally biased region" description="Low complexity" evidence="11">
    <location>
        <begin position="614"/>
        <end position="625"/>
    </location>
</feature>
<evidence type="ECO:0000256" key="9">
    <source>
        <dbReference type="ARBA" id="ARBA00023203"/>
    </source>
</evidence>
<dbReference type="EMBL" id="JASDAP010000006">
    <property type="protein sequence ID" value="KAK1901020.1"/>
    <property type="molecule type" value="Genomic_DNA"/>
</dbReference>
<dbReference type="GO" id="GO:0051015">
    <property type="term" value="F:actin filament binding"/>
    <property type="evidence" value="ECO:0007669"/>
    <property type="project" value="TreeGrafter"/>
</dbReference>
<dbReference type="InterPro" id="IPR001303">
    <property type="entry name" value="Aldolase_II/adducin_N"/>
</dbReference>
<feature type="compositionally biased region" description="Basic and acidic residues" evidence="11">
    <location>
        <begin position="540"/>
        <end position="551"/>
    </location>
</feature>
<evidence type="ECO:0000313" key="13">
    <source>
        <dbReference type="EMBL" id="KAK1901020.1"/>
    </source>
</evidence>
<evidence type="ECO:0000313" key="14">
    <source>
        <dbReference type="Proteomes" id="UP001228049"/>
    </source>
</evidence>
<accession>A0AAD9CFB7</accession>
<comment type="similarity">
    <text evidence="3">Belongs to the aldolase class II family. Adducin subfamily.</text>
</comment>
<evidence type="ECO:0000256" key="7">
    <source>
        <dbReference type="ARBA" id="ARBA00022860"/>
    </source>
</evidence>
<feature type="domain" description="Class II aldolase/adducin N-terminal" evidence="12">
    <location>
        <begin position="124"/>
        <end position="306"/>
    </location>
</feature>
<evidence type="ECO:0000256" key="6">
    <source>
        <dbReference type="ARBA" id="ARBA00022553"/>
    </source>
</evidence>
<feature type="region of interest" description="Disordered" evidence="11">
    <location>
        <begin position="1"/>
        <end position="44"/>
    </location>
</feature>
<protein>
    <submittedName>
        <fullName evidence="13">Beta-adducin</fullName>
    </submittedName>
</protein>
<dbReference type="PANTHER" id="PTHR10672:SF6">
    <property type="entry name" value="BETA-ADDUCIN"/>
    <property type="match status" value="1"/>
</dbReference>
<feature type="compositionally biased region" description="Basic and acidic residues" evidence="11">
    <location>
        <begin position="578"/>
        <end position="591"/>
    </location>
</feature>
<dbReference type="SUPFAM" id="SSF53639">
    <property type="entry name" value="AraD/HMP-PK domain-like"/>
    <property type="match status" value="1"/>
</dbReference>
<dbReference type="GO" id="GO:0008380">
    <property type="term" value="P:RNA splicing"/>
    <property type="evidence" value="ECO:0007669"/>
    <property type="project" value="InterPro"/>
</dbReference>
<keyword evidence="10" id="KW-0206">Cytoskeleton</keyword>
<feature type="region of interest" description="Disordered" evidence="11">
    <location>
        <begin position="683"/>
        <end position="713"/>
    </location>
</feature>
<feature type="compositionally biased region" description="Basic and acidic residues" evidence="11">
    <location>
        <begin position="704"/>
        <end position="713"/>
    </location>
</feature>
<keyword evidence="7" id="KW-0112">Calmodulin-binding</keyword>
<dbReference type="AlphaFoldDB" id="A0AAD9CFB7"/>
<evidence type="ECO:0000256" key="8">
    <source>
        <dbReference type="ARBA" id="ARBA00023136"/>
    </source>
</evidence>
<dbReference type="GO" id="GO:0005516">
    <property type="term" value="F:calmodulin binding"/>
    <property type="evidence" value="ECO:0007669"/>
    <property type="project" value="UniProtKB-KW"/>
</dbReference>
<evidence type="ECO:0000256" key="11">
    <source>
        <dbReference type="SAM" id="MobiDB-lite"/>
    </source>
</evidence>
<dbReference type="GO" id="GO:0005856">
    <property type="term" value="C:cytoskeleton"/>
    <property type="evidence" value="ECO:0007669"/>
    <property type="project" value="UniProtKB-SubCell"/>
</dbReference>
<evidence type="ECO:0000256" key="2">
    <source>
        <dbReference type="ARBA" id="ARBA00004413"/>
    </source>
</evidence>
<feature type="compositionally biased region" description="Basic residues" evidence="11">
    <location>
        <begin position="626"/>
        <end position="635"/>
    </location>
</feature>
<keyword evidence="4" id="KW-1003">Cell membrane</keyword>
<dbReference type="Proteomes" id="UP001228049">
    <property type="component" value="Unassembled WGS sequence"/>
</dbReference>
<reference evidence="13" key="1">
    <citation type="submission" date="2023-04" db="EMBL/GenBank/DDBJ databases">
        <title>Chromosome-level genome of Chaenocephalus aceratus.</title>
        <authorList>
            <person name="Park H."/>
        </authorList>
    </citation>
    <scope>NUCLEOTIDE SEQUENCE</scope>
    <source>
        <strain evidence="13">DE</strain>
        <tissue evidence="13">Muscle</tissue>
    </source>
</reference>
<keyword evidence="14" id="KW-1185">Reference proteome</keyword>